<dbReference type="Proteomes" id="UP001153334">
    <property type="component" value="Unassembled WGS sequence"/>
</dbReference>
<keyword evidence="2" id="KW-1185">Reference proteome</keyword>
<sequence length="435" mass="50561">MSEDDNVASAAGDLEGQFVQYHLDNNLLLYMTRQAAIDAVQPRINFMIEGAAPRSGRERARTVWGERVSTLIYDQKRAHYSASSLLRDPDIPAGMEIGNIYKAWSCTDDFTILDELPFYVDYHASEVNVPRDPDSDMLIYPPSSYKWFGAEIRSSVLDYDNPNTLQTLRRVCGSLRQVMRIHKPMAQIGSGLHVHIGQQAGWTLLQLKKFATLWHLIEPSMYRLHRRDREQSNWCTTMTDQTSLARNIFHQDRNSIRYRPTTTGPMYLFYTNQISQYLPQIPTPLLEDYFTCIWQFDRINDLNDAMRSGTYRETCLRWRLSGEKISDASSTYRTQTMEFRMMQGTFDADHVWRWASVLERLVVFCRDSPPDVYKDAIENLLNQILPNSIGLNMDDMLWFDSRRTDGDYFAYPDPNGMVDWGDPFMVRGWGDTHIP</sequence>
<protein>
    <submittedName>
        <fullName evidence="1">Uncharacterized protein</fullName>
    </submittedName>
</protein>
<gene>
    <name evidence="1" type="ORF">ONZ43_g4819</name>
</gene>
<accession>A0ACC2IHW1</accession>
<evidence type="ECO:0000313" key="2">
    <source>
        <dbReference type="Proteomes" id="UP001153334"/>
    </source>
</evidence>
<comment type="caution">
    <text evidence="1">The sequence shown here is derived from an EMBL/GenBank/DDBJ whole genome shotgun (WGS) entry which is preliminary data.</text>
</comment>
<proteinExistence type="predicted"/>
<organism evidence="1 2">
    <name type="scientific">Nemania bipapillata</name>
    <dbReference type="NCBI Taxonomy" id="110536"/>
    <lineage>
        <taxon>Eukaryota</taxon>
        <taxon>Fungi</taxon>
        <taxon>Dikarya</taxon>
        <taxon>Ascomycota</taxon>
        <taxon>Pezizomycotina</taxon>
        <taxon>Sordariomycetes</taxon>
        <taxon>Xylariomycetidae</taxon>
        <taxon>Xylariales</taxon>
        <taxon>Xylariaceae</taxon>
        <taxon>Nemania</taxon>
    </lineage>
</organism>
<evidence type="ECO:0000313" key="1">
    <source>
        <dbReference type="EMBL" id="KAJ8114785.1"/>
    </source>
</evidence>
<dbReference type="EMBL" id="JAPESX010001373">
    <property type="protein sequence ID" value="KAJ8114785.1"/>
    <property type="molecule type" value="Genomic_DNA"/>
</dbReference>
<name>A0ACC2IHW1_9PEZI</name>
<reference evidence="1" key="1">
    <citation type="submission" date="2022-11" db="EMBL/GenBank/DDBJ databases">
        <title>Genome Sequence of Nemania bipapillata.</title>
        <authorList>
            <person name="Buettner E."/>
        </authorList>
    </citation>
    <scope>NUCLEOTIDE SEQUENCE</scope>
    <source>
        <strain evidence="1">CP14</strain>
    </source>
</reference>